<dbReference type="InterPro" id="IPR036388">
    <property type="entry name" value="WH-like_DNA-bd_sf"/>
</dbReference>
<dbReference type="EMBL" id="VIKS01000001">
    <property type="protein sequence ID" value="TQV89718.1"/>
    <property type="molecule type" value="Genomic_DNA"/>
</dbReference>
<protein>
    <submittedName>
        <fullName evidence="4">GntR family transcriptional regulator</fullName>
    </submittedName>
</protein>
<organism evidence="4 5">
    <name type="scientific">Aliikangiella coralliicola</name>
    <dbReference type="NCBI Taxonomy" id="2592383"/>
    <lineage>
        <taxon>Bacteria</taxon>
        <taxon>Pseudomonadati</taxon>
        <taxon>Pseudomonadota</taxon>
        <taxon>Gammaproteobacteria</taxon>
        <taxon>Oceanospirillales</taxon>
        <taxon>Pleioneaceae</taxon>
        <taxon>Aliikangiella</taxon>
    </lineage>
</organism>
<dbReference type="PIRSF" id="PIRSF012524">
    <property type="entry name" value="YitL_S1"/>
    <property type="match status" value="1"/>
</dbReference>
<evidence type="ECO:0000313" key="5">
    <source>
        <dbReference type="Proteomes" id="UP000315439"/>
    </source>
</evidence>
<comment type="similarity">
    <text evidence="1">Belongs to the CvfB family.</text>
</comment>
<dbReference type="Pfam" id="PF13509">
    <property type="entry name" value="S1_2"/>
    <property type="match status" value="1"/>
</dbReference>
<gene>
    <name evidence="4" type="ORF">FLL46_02225</name>
</gene>
<proteinExistence type="inferred from homology"/>
<evidence type="ECO:0000259" key="2">
    <source>
        <dbReference type="Pfam" id="PF13509"/>
    </source>
</evidence>
<dbReference type="InterPro" id="IPR014464">
    <property type="entry name" value="CvfB_fam"/>
</dbReference>
<dbReference type="InterPro" id="IPR039566">
    <property type="entry name" value="CvfB_S1_st"/>
</dbReference>
<evidence type="ECO:0000313" key="4">
    <source>
        <dbReference type="EMBL" id="TQV89718.1"/>
    </source>
</evidence>
<dbReference type="OrthoDB" id="9801597at2"/>
<dbReference type="Pfam" id="PF17783">
    <property type="entry name" value="WHD_CvfB"/>
    <property type="match status" value="1"/>
</dbReference>
<reference evidence="4 5" key="1">
    <citation type="submission" date="2019-07" db="EMBL/GenBank/DDBJ databases">
        <title>Draft genome for Aliikangiella sp. M105.</title>
        <authorList>
            <person name="Wang G."/>
        </authorList>
    </citation>
    <scope>NUCLEOTIDE SEQUENCE [LARGE SCALE GENOMIC DNA]</scope>
    <source>
        <strain evidence="4 5">M105</strain>
    </source>
</reference>
<dbReference type="Gene3D" id="1.10.10.10">
    <property type="entry name" value="Winged helix-like DNA-binding domain superfamily/Winged helix DNA-binding domain"/>
    <property type="match status" value="1"/>
</dbReference>
<evidence type="ECO:0000259" key="3">
    <source>
        <dbReference type="Pfam" id="PF17783"/>
    </source>
</evidence>
<dbReference type="InterPro" id="IPR040764">
    <property type="entry name" value="CvfB_WH"/>
</dbReference>
<dbReference type="RefSeq" id="WP_142891782.1">
    <property type="nucleotide sequence ID" value="NZ_ML660160.1"/>
</dbReference>
<comment type="caution">
    <text evidence="4">The sequence shown here is derived from an EMBL/GenBank/DDBJ whole genome shotgun (WGS) entry which is preliminary data.</text>
</comment>
<dbReference type="Gene3D" id="2.40.50.140">
    <property type="entry name" value="Nucleic acid-binding proteins"/>
    <property type="match status" value="1"/>
</dbReference>
<dbReference type="AlphaFoldDB" id="A0A545UJS4"/>
<name>A0A545UJS4_9GAMM</name>
<sequence length="280" mass="31118">MVKIGQFNFLKIFRKTARGTFLEAGNLGQVFLPVAQTPSHCEVGDKIQVFLYRDSHDEVVATTKKPRIEIGGTTCLKVLSVSRVGAFLDWGLPKDLLAPFGEQSKKMEVGEFHIVHAYEDNTGRLCASSKLNKFIKAETSGLKAGDSVNLIVGDQTDLGYKMIVNQAYWGLLHHDDIFREIKYGQKLKGFIKKLRADKRIDITLKQPGVSGDKSLASKILAKIESGNGFSAINDKSPPELIYQEFGVSKKVFKAELGALYKQRKILIGKDGIRFANTDKH</sequence>
<keyword evidence="5" id="KW-1185">Reference proteome</keyword>
<dbReference type="Proteomes" id="UP000315439">
    <property type="component" value="Unassembled WGS sequence"/>
</dbReference>
<evidence type="ECO:0000256" key="1">
    <source>
        <dbReference type="PIRNR" id="PIRNR012524"/>
    </source>
</evidence>
<dbReference type="InterPro" id="IPR012340">
    <property type="entry name" value="NA-bd_OB-fold"/>
</dbReference>
<dbReference type="PANTHER" id="PTHR37296:SF1">
    <property type="entry name" value="CONSERVED VIRULENCE FACTOR B"/>
    <property type="match status" value="1"/>
</dbReference>
<dbReference type="PANTHER" id="PTHR37296">
    <property type="entry name" value="CONSERVED VIRULENCE FACTOR B"/>
    <property type="match status" value="1"/>
</dbReference>
<feature type="domain" description="Conserved virulence factor B first S1" evidence="2">
    <location>
        <begin position="4"/>
        <end position="64"/>
    </location>
</feature>
<accession>A0A545UJS4</accession>
<feature type="domain" description="Conserved virulence factor B-like winged helix" evidence="3">
    <location>
        <begin position="218"/>
        <end position="273"/>
    </location>
</feature>